<dbReference type="GO" id="GO:0033551">
    <property type="term" value="C:monopolin complex"/>
    <property type="evidence" value="ECO:0007669"/>
    <property type="project" value="InterPro"/>
</dbReference>
<feature type="compositionally biased region" description="Low complexity" evidence="2">
    <location>
        <begin position="26"/>
        <end position="47"/>
    </location>
</feature>
<dbReference type="InterPro" id="IPR040349">
    <property type="entry name" value="Csm1/Pcs1"/>
</dbReference>
<keyword evidence="4" id="KW-1185">Reference proteome</keyword>
<evidence type="ECO:0000256" key="1">
    <source>
        <dbReference type="SAM" id="Coils"/>
    </source>
</evidence>
<dbReference type="Proteomes" id="UP000076532">
    <property type="component" value="Unassembled WGS sequence"/>
</dbReference>
<feature type="region of interest" description="Disordered" evidence="2">
    <location>
        <begin position="476"/>
        <end position="498"/>
    </location>
</feature>
<evidence type="ECO:0008006" key="5">
    <source>
        <dbReference type="Google" id="ProtNLM"/>
    </source>
</evidence>
<dbReference type="GO" id="GO:0072686">
    <property type="term" value="C:mitotic spindle"/>
    <property type="evidence" value="ECO:0007669"/>
    <property type="project" value="TreeGrafter"/>
</dbReference>
<reference evidence="3 4" key="1">
    <citation type="journal article" date="2016" name="Mol. Biol. Evol.">
        <title>Comparative Genomics of Early-Diverging Mushroom-Forming Fungi Provides Insights into the Origins of Lignocellulose Decay Capabilities.</title>
        <authorList>
            <person name="Nagy L.G."/>
            <person name="Riley R."/>
            <person name="Tritt A."/>
            <person name="Adam C."/>
            <person name="Daum C."/>
            <person name="Floudas D."/>
            <person name="Sun H."/>
            <person name="Yadav J.S."/>
            <person name="Pangilinan J."/>
            <person name="Larsson K.H."/>
            <person name="Matsuura K."/>
            <person name="Barry K."/>
            <person name="Labutti K."/>
            <person name="Kuo R."/>
            <person name="Ohm R.A."/>
            <person name="Bhattacharya S.S."/>
            <person name="Shirouzu T."/>
            <person name="Yoshinaga Y."/>
            <person name="Martin F.M."/>
            <person name="Grigoriev I.V."/>
            <person name="Hibbett D.S."/>
        </authorList>
    </citation>
    <scope>NUCLEOTIDE SEQUENCE [LARGE SCALE GENOMIC DNA]</scope>
    <source>
        <strain evidence="3 4">CBS 109695</strain>
    </source>
</reference>
<dbReference type="STRING" id="436010.A0A166JTP3"/>
<dbReference type="GO" id="GO:0045144">
    <property type="term" value="P:meiotic sister chromatid segregation"/>
    <property type="evidence" value="ECO:0007669"/>
    <property type="project" value="TreeGrafter"/>
</dbReference>
<dbReference type="CDD" id="cd23787">
    <property type="entry name" value="RWD_CSM1"/>
    <property type="match status" value="1"/>
</dbReference>
<feature type="compositionally biased region" description="Acidic residues" evidence="2">
    <location>
        <begin position="484"/>
        <end position="498"/>
    </location>
</feature>
<evidence type="ECO:0000256" key="2">
    <source>
        <dbReference type="SAM" id="MobiDB-lite"/>
    </source>
</evidence>
<dbReference type="EMBL" id="KV417549">
    <property type="protein sequence ID" value="KZP21206.1"/>
    <property type="molecule type" value="Genomic_DNA"/>
</dbReference>
<dbReference type="GO" id="GO:0051315">
    <property type="term" value="P:attachment of mitotic spindle microtubules to kinetochore"/>
    <property type="evidence" value="ECO:0007669"/>
    <property type="project" value="TreeGrafter"/>
</dbReference>
<feature type="coiled-coil region" evidence="1">
    <location>
        <begin position="168"/>
        <end position="202"/>
    </location>
</feature>
<dbReference type="GO" id="GO:1990644">
    <property type="term" value="F:microtubule site clamp"/>
    <property type="evidence" value="ECO:0007669"/>
    <property type="project" value="TreeGrafter"/>
</dbReference>
<dbReference type="GO" id="GO:0005730">
    <property type="term" value="C:nucleolus"/>
    <property type="evidence" value="ECO:0007669"/>
    <property type="project" value="TreeGrafter"/>
</dbReference>
<dbReference type="OrthoDB" id="3216420at2759"/>
<feature type="compositionally biased region" description="Low complexity" evidence="2">
    <location>
        <begin position="90"/>
        <end position="101"/>
    </location>
</feature>
<dbReference type="PANTHER" id="PTHR28006:SF1">
    <property type="entry name" value="MONOPOLIN COMPLEX SUBUNIT CSM1"/>
    <property type="match status" value="1"/>
</dbReference>
<protein>
    <recommendedName>
        <fullName evidence="5">Monopolin complex subunit Csm1/Pcs1 C-terminal domain-containing protein</fullName>
    </recommendedName>
</protein>
<accession>A0A166JTP3</accession>
<gene>
    <name evidence="3" type="ORF">FIBSPDRAFT_953935</name>
</gene>
<keyword evidence="1" id="KW-0175">Coiled coil</keyword>
<sequence>MSDVSDDEIGGAYETPYKAPVKKPASKAIKPSSRAGAVPGAVAGPSSKPASSTAGAKRKAAHRSPEVSGSDGEVEEVLAQPAKKKTTEPAANANIKATTAKGKGKAKADPPSKVVESVEQDSEAIEEFEALEPKPAARAANGAAKAKKAPVPAATAAVAAAAAVVRTEKSFEKEMARLRQRCEEAETRAAILTSQLEELHHVRHTAAEESLDHQSTHYEARIDTQEKLIQELTSQLARAEPLARAGKSSLLHFLSRDAADEEHRALEDEVARLKDIAKAKDAFIGERDRHVREMEQTERELRFELAAEIERSKALVVKQPPGSATRGGGARPRGGGIFGTDEPKNAAVIQLYEDLTNLLVPNMRFETGKYLDLDDKCFTCVYTYVDQTGNDQGAMEQSLTFTLRFYHDIPIPQDERTPADERVTDISQLTEHIKYSPLELDKEAPDFVEKLRFLGETFTFGREQLALFLKTMYDTLGGAGQPEGDPEEEEEEEMEYEE</sequence>
<feature type="coiled-coil region" evidence="1">
    <location>
        <begin position="256"/>
        <end position="300"/>
    </location>
</feature>
<feature type="region of interest" description="Disordered" evidence="2">
    <location>
        <begin position="1"/>
        <end position="121"/>
    </location>
</feature>
<dbReference type="AlphaFoldDB" id="A0A166JTP3"/>
<organism evidence="3 4">
    <name type="scientific">Athelia psychrophila</name>
    <dbReference type="NCBI Taxonomy" id="1759441"/>
    <lineage>
        <taxon>Eukaryota</taxon>
        <taxon>Fungi</taxon>
        <taxon>Dikarya</taxon>
        <taxon>Basidiomycota</taxon>
        <taxon>Agaricomycotina</taxon>
        <taxon>Agaricomycetes</taxon>
        <taxon>Agaricomycetidae</taxon>
        <taxon>Atheliales</taxon>
        <taxon>Atheliaceae</taxon>
        <taxon>Athelia</taxon>
    </lineage>
</organism>
<dbReference type="GO" id="GO:0034506">
    <property type="term" value="C:chromosome, centromeric core domain"/>
    <property type="evidence" value="ECO:0007669"/>
    <property type="project" value="TreeGrafter"/>
</dbReference>
<proteinExistence type="predicted"/>
<evidence type="ECO:0000313" key="3">
    <source>
        <dbReference type="EMBL" id="KZP21206.1"/>
    </source>
</evidence>
<dbReference type="PANTHER" id="PTHR28006">
    <property type="entry name" value="MONOPOLIN COMPLEX SUBUNIT CSM1"/>
    <property type="match status" value="1"/>
</dbReference>
<name>A0A166JTP3_9AGAM</name>
<evidence type="ECO:0000313" key="4">
    <source>
        <dbReference type="Proteomes" id="UP000076532"/>
    </source>
</evidence>